<proteinExistence type="predicted"/>
<comment type="caution">
    <text evidence="1">The sequence shown here is derived from an EMBL/GenBank/DDBJ whole genome shotgun (WGS) entry which is preliminary data.</text>
</comment>
<protein>
    <submittedName>
        <fullName evidence="1">Uncharacterized protein</fullName>
    </submittedName>
</protein>
<dbReference type="EMBL" id="LAZR01056226">
    <property type="protein sequence ID" value="KKK74631.1"/>
    <property type="molecule type" value="Genomic_DNA"/>
</dbReference>
<gene>
    <name evidence="1" type="ORF">LCGC14_2881850</name>
</gene>
<dbReference type="AlphaFoldDB" id="A0A0F9AR03"/>
<organism evidence="1">
    <name type="scientific">marine sediment metagenome</name>
    <dbReference type="NCBI Taxonomy" id="412755"/>
    <lineage>
        <taxon>unclassified sequences</taxon>
        <taxon>metagenomes</taxon>
        <taxon>ecological metagenomes</taxon>
    </lineage>
</organism>
<feature type="non-terminal residue" evidence="1">
    <location>
        <position position="1"/>
    </location>
</feature>
<name>A0A0F9AR03_9ZZZZ</name>
<sequence>STQLKIGSLILISKIVAVVKTALKIALASRYPEKTAEIDSSLDAGSIVVKHAAQLASGPCIDASVEESSEQSKKLVDPATECSFTVLKYFKWLNLKL</sequence>
<evidence type="ECO:0000313" key="1">
    <source>
        <dbReference type="EMBL" id="KKK74631.1"/>
    </source>
</evidence>
<accession>A0A0F9AR03</accession>
<reference evidence="1" key="1">
    <citation type="journal article" date="2015" name="Nature">
        <title>Complex archaea that bridge the gap between prokaryotes and eukaryotes.</title>
        <authorList>
            <person name="Spang A."/>
            <person name="Saw J.H."/>
            <person name="Jorgensen S.L."/>
            <person name="Zaremba-Niedzwiedzka K."/>
            <person name="Martijn J."/>
            <person name="Lind A.E."/>
            <person name="van Eijk R."/>
            <person name="Schleper C."/>
            <person name="Guy L."/>
            <person name="Ettema T.J."/>
        </authorList>
    </citation>
    <scope>NUCLEOTIDE SEQUENCE</scope>
</reference>